<organism evidence="2 3">
    <name type="scientific">Aquipseudomonas campi</name>
    <dbReference type="NCBI Taxonomy" id="2731681"/>
    <lineage>
        <taxon>Bacteria</taxon>
        <taxon>Pseudomonadati</taxon>
        <taxon>Pseudomonadota</taxon>
        <taxon>Gammaproteobacteria</taxon>
        <taxon>Pseudomonadales</taxon>
        <taxon>Pseudomonadaceae</taxon>
        <taxon>Aquipseudomonas</taxon>
    </lineage>
</organism>
<sequence length="75" mass="8221">MIPRKYSPLLFALILSGVMSLLVSGLSTFRATGPTPGFASLWLGAWLTAWLLALPLVLLISPLARRVVEWLVRSD</sequence>
<gene>
    <name evidence="2" type="ORF">HNE05_04305</name>
</gene>
<dbReference type="InterPro" id="IPR021529">
    <property type="entry name" value="DUF2798"/>
</dbReference>
<feature type="transmembrane region" description="Helical" evidence="1">
    <location>
        <begin position="41"/>
        <end position="64"/>
    </location>
</feature>
<dbReference type="AlphaFoldDB" id="A0A6M8F8R3"/>
<evidence type="ECO:0000313" key="2">
    <source>
        <dbReference type="EMBL" id="QKE62613.1"/>
    </source>
</evidence>
<accession>A0A6M8F8R3</accession>
<protein>
    <submittedName>
        <fullName evidence="2">DUF2798 domain-containing protein</fullName>
    </submittedName>
</protein>
<keyword evidence="1" id="KW-0472">Membrane</keyword>
<keyword evidence="1" id="KW-1133">Transmembrane helix</keyword>
<name>A0A6M8F8R3_9GAMM</name>
<evidence type="ECO:0000313" key="3">
    <source>
        <dbReference type="Proteomes" id="UP000501379"/>
    </source>
</evidence>
<dbReference type="Pfam" id="PF11391">
    <property type="entry name" value="DUF2798"/>
    <property type="match status" value="1"/>
</dbReference>
<dbReference type="KEGG" id="pcam:HNE05_04305"/>
<reference evidence="2" key="1">
    <citation type="submission" date="2020-07" db="EMBL/GenBank/DDBJ databases">
        <title>Nitrate ammonifying Pseudomonas campi sp. nov. isolated from German agricultural grassland.</title>
        <authorList>
            <person name="Timsy T."/>
            <person name="Ulrich A."/>
            <person name="Spanner T."/>
            <person name="Foesel B."/>
            <person name="Kolb S."/>
            <person name="Horn M.A."/>
            <person name="Behrendt U."/>
        </authorList>
    </citation>
    <scope>NUCLEOTIDE SEQUENCE</scope>
    <source>
        <strain evidence="2">S1-A32-2</strain>
    </source>
</reference>
<proteinExistence type="predicted"/>
<keyword evidence="1" id="KW-0812">Transmembrane</keyword>
<evidence type="ECO:0000256" key="1">
    <source>
        <dbReference type="SAM" id="Phobius"/>
    </source>
</evidence>
<keyword evidence="3" id="KW-1185">Reference proteome</keyword>
<dbReference type="Proteomes" id="UP000501379">
    <property type="component" value="Chromosome"/>
</dbReference>
<dbReference type="EMBL" id="CP053697">
    <property type="protein sequence ID" value="QKE62613.1"/>
    <property type="molecule type" value="Genomic_DNA"/>
</dbReference>
<dbReference type="RefSeq" id="WP_173204650.1">
    <property type="nucleotide sequence ID" value="NZ_CP053697.2"/>
</dbReference>